<feature type="transmembrane region" description="Helical" evidence="13">
    <location>
        <begin position="83"/>
        <end position="103"/>
    </location>
</feature>
<comment type="similarity">
    <text evidence="3 13">Belongs to the steroid 5-alpha reductase family.</text>
</comment>
<evidence type="ECO:0000256" key="4">
    <source>
        <dbReference type="ARBA" id="ARBA00012049"/>
    </source>
</evidence>
<comment type="pathway">
    <text evidence="11">Steroid biosynthesis.</text>
</comment>
<dbReference type="GO" id="GO:0016020">
    <property type="term" value="C:membrane"/>
    <property type="evidence" value="ECO:0007669"/>
    <property type="project" value="UniProtKB-SubCell"/>
</dbReference>
<evidence type="ECO:0000313" key="15">
    <source>
        <dbReference type="EMBL" id="ASL68826.1"/>
    </source>
</evidence>
<keyword evidence="13" id="KW-0752">Steroid biosynthesis</keyword>
<dbReference type="Gene3D" id="1.20.120.1630">
    <property type="match status" value="1"/>
</dbReference>
<reference evidence="15" key="1">
    <citation type="submission" date="2016-12" db="EMBL/GenBank/DDBJ databases">
        <title>Gene cloning from Amaranthus tricolor.</title>
        <authorList>
            <person name="Liu S."/>
            <person name="Peng L."/>
            <person name="Pan J."/>
            <person name="Xie L."/>
            <person name="Liu Y."/>
            <person name="Lai Z."/>
        </authorList>
    </citation>
    <scope>NUCLEOTIDE SEQUENCE</scope>
    <source>
        <tissue evidence="15">Leaf</tissue>
    </source>
</reference>
<organism evidence="15">
    <name type="scientific">Amaranthus tricolor</name>
    <name type="common">Joseph's coat</name>
    <name type="synonym">Amaranthus gangeticus</name>
    <dbReference type="NCBI Taxonomy" id="29722"/>
    <lineage>
        <taxon>Eukaryota</taxon>
        <taxon>Viridiplantae</taxon>
        <taxon>Streptophyta</taxon>
        <taxon>Embryophyta</taxon>
        <taxon>Tracheophyta</taxon>
        <taxon>Spermatophyta</taxon>
        <taxon>Magnoliopsida</taxon>
        <taxon>eudicotyledons</taxon>
        <taxon>Gunneridae</taxon>
        <taxon>Pentapetalae</taxon>
        <taxon>Caryophyllales</taxon>
        <taxon>Amaranthaceae</taxon>
        <taxon>Amaranthus</taxon>
    </lineage>
</organism>
<dbReference type="UniPathway" id="UPA00381"/>
<evidence type="ECO:0000256" key="2">
    <source>
        <dbReference type="ARBA" id="ARBA00004972"/>
    </source>
</evidence>
<dbReference type="GO" id="GO:0016132">
    <property type="term" value="P:brassinosteroid biosynthetic process"/>
    <property type="evidence" value="ECO:0007669"/>
    <property type="project" value="UniProtKB-UniPathway"/>
</dbReference>
<keyword evidence="5 13" id="KW-0812">Transmembrane</keyword>
<keyword evidence="13" id="KW-0444">Lipid biosynthesis</keyword>
<feature type="transmembrane region" description="Helical" evidence="13">
    <location>
        <begin position="50"/>
        <end position="71"/>
    </location>
</feature>
<keyword evidence="8 13" id="KW-0472">Membrane</keyword>
<comment type="pathway">
    <text evidence="2">Hormone biosynthesis.</text>
</comment>
<evidence type="ECO:0000256" key="11">
    <source>
        <dbReference type="ARBA" id="ARBA00060577"/>
    </source>
</evidence>
<evidence type="ECO:0000256" key="12">
    <source>
        <dbReference type="ARBA" id="ARBA00068774"/>
    </source>
</evidence>
<dbReference type="EMBL" id="KY353108">
    <property type="protein sequence ID" value="ASL68827.1"/>
    <property type="molecule type" value="mRNA"/>
</dbReference>
<evidence type="ECO:0000256" key="8">
    <source>
        <dbReference type="ARBA" id="ARBA00023136"/>
    </source>
</evidence>
<keyword evidence="13" id="KW-1069">Brassinosteroid biosynthesis</keyword>
<evidence type="ECO:0000256" key="3">
    <source>
        <dbReference type="ARBA" id="ARBA00007742"/>
    </source>
</evidence>
<feature type="transmembrane region" description="Helical" evidence="13">
    <location>
        <begin position="12"/>
        <end position="38"/>
    </location>
</feature>
<dbReference type="Pfam" id="PF02544">
    <property type="entry name" value="Steroid_dh"/>
    <property type="match status" value="1"/>
</dbReference>
<dbReference type="PANTHER" id="PTHR10556">
    <property type="entry name" value="3-OXO-5-ALPHA-STEROID 4-DEHYDROGENASE"/>
    <property type="match status" value="1"/>
</dbReference>
<dbReference type="PANTHER" id="PTHR10556:SF43">
    <property type="entry name" value="STEROID 5-ALPHA-REDUCTASE DET2"/>
    <property type="match status" value="1"/>
</dbReference>
<protein>
    <recommendedName>
        <fullName evidence="12 13">Steroid 5-alpha-reductase DET2</fullName>
        <ecNumber evidence="4 13">1.3.1.22</ecNumber>
    </recommendedName>
</protein>
<accession>A0A221C725</accession>
<comment type="subcellular location">
    <subcellularLocation>
        <location evidence="1">Membrane</location>
        <topology evidence="1">Multi-pass membrane protein</topology>
    </subcellularLocation>
</comment>
<evidence type="ECO:0000259" key="14">
    <source>
        <dbReference type="Pfam" id="PF02544"/>
    </source>
</evidence>
<dbReference type="PIRSF" id="PIRSF015596">
    <property type="entry name" value="5_alpha-SR2"/>
    <property type="match status" value="1"/>
</dbReference>
<dbReference type="InterPro" id="IPR016636">
    <property type="entry name" value="3-oxo-5-alpha-steroid_4-DH"/>
</dbReference>
<evidence type="ECO:0000256" key="10">
    <source>
        <dbReference type="ARBA" id="ARBA00048164"/>
    </source>
</evidence>
<evidence type="ECO:0000256" key="7">
    <source>
        <dbReference type="ARBA" id="ARBA00023002"/>
    </source>
</evidence>
<comment type="function">
    <text evidence="13">Involved in a reduction step in the biosynthesis of the plant steroid, brassinolide.</text>
</comment>
<feature type="transmembrane region" description="Helical" evidence="13">
    <location>
        <begin position="206"/>
        <end position="226"/>
    </location>
</feature>
<evidence type="ECO:0000256" key="5">
    <source>
        <dbReference type="ARBA" id="ARBA00022692"/>
    </source>
</evidence>
<dbReference type="PROSITE" id="PS50244">
    <property type="entry name" value="S5A_REDUCTASE"/>
    <property type="match status" value="1"/>
</dbReference>
<feature type="domain" description="3-oxo-5-alpha-steroid 4-dehydrogenase C-terminal" evidence="14">
    <location>
        <begin position="113"/>
        <end position="260"/>
    </location>
</feature>
<feature type="transmembrane region" description="Helical" evidence="13">
    <location>
        <begin position="115"/>
        <end position="136"/>
    </location>
</feature>
<evidence type="ECO:0000256" key="1">
    <source>
        <dbReference type="ARBA" id="ARBA00004141"/>
    </source>
</evidence>
<sequence length="260" mass="30235">MMSSSSSPDRSFHNFCLLFLNFISFPTFLCCSFIQAPYGRHIRSGWGPTIPSWVSWFLMESPTVFFSLLIYPFGRHVSSLRSFSLLSVFLLHYIHRTIIYPLFRLHRNSNGSFPISVSLMAFTFNLLNSYVQIRWVSHYGDYEADEWFWERFLVGLVVFGFGMVVNVKSDLVLVGLKAQGGGYKIPRGGLFELISCPNYLGEIIEWLGWAIMTWSWAGVGFLLYTFSNLVPRAMGNHKWYLEKFKEEYPRNRKAVIPFLY</sequence>
<evidence type="ECO:0000256" key="13">
    <source>
        <dbReference type="PIRNR" id="PIRNR015596"/>
    </source>
</evidence>
<keyword evidence="13" id="KW-0443">Lipid metabolism</keyword>
<name>A0A221C725_AMATR</name>
<dbReference type="InterPro" id="IPR001104">
    <property type="entry name" value="3-oxo-5_a-steroid_4-DH_C"/>
</dbReference>
<dbReference type="FunFam" id="1.20.120.1630:FF:000002">
    <property type="entry name" value="Steroid 5 alpha-reductase 1"/>
    <property type="match status" value="1"/>
</dbReference>
<evidence type="ECO:0000256" key="9">
    <source>
        <dbReference type="ARBA" id="ARBA00037910"/>
    </source>
</evidence>
<dbReference type="EMBL" id="KY353107">
    <property type="protein sequence ID" value="ASL68826.1"/>
    <property type="molecule type" value="mRNA"/>
</dbReference>
<comment type="pathway">
    <text evidence="9 13">Plant hormone biosynthesis; brassinosteroid biosynthesis.</text>
</comment>
<dbReference type="AlphaFoldDB" id="A0A221C725"/>
<dbReference type="InterPro" id="IPR039357">
    <property type="entry name" value="SRD5A/TECR"/>
</dbReference>
<dbReference type="GO" id="GO:0047751">
    <property type="term" value="F:3-oxo-5-alpha-steroid 4-dehydrogenase (NADP+) activity"/>
    <property type="evidence" value="ECO:0007669"/>
    <property type="project" value="UniProtKB-EC"/>
</dbReference>
<keyword evidence="7" id="KW-0560">Oxidoreductase</keyword>
<evidence type="ECO:0000256" key="6">
    <source>
        <dbReference type="ARBA" id="ARBA00022989"/>
    </source>
</evidence>
<dbReference type="EC" id="1.3.1.22" evidence="4 13"/>
<keyword evidence="6 13" id="KW-1133">Transmembrane helix</keyword>
<comment type="catalytic activity">
    <reaction evidence="10 13">
        <text>a 3-oxo-5alpha-steroid + NADP(+) = a 3-oxo-Delta(4)-steroid + NADPH + H(+)</text>
        <dbReference type="Rhea" id="RHEA:54384"/>
        <dbReference type="ChEBI" id="CHEBI:13601"/>
        <dbReference type="ChEBI" id="CHEBI:15378"/>
        <dbReference type="ChEBI" id="CHEBI:47909"/>
        <dbReference type="ChEBI" id="CHEBI:57783"/>
        <dbReference type="ChEBI" id="CHEBI:58349"/>
        <dbReference type="EC" id="1.3.1.22"/>
    </reaction>
</comment>
<proteinExistence type="evidence at transcript level"/>
<feature type="transmembrane region" description="Helical" evidence="13">
    <location>
        <begin position="148"/>
        <end position="167"/>
    </location>
</feature>